<comment type="caution">
    <text evidence="2">The sequence shown here is derived from an EMBL/GenBank/DDBJ whole genome shotgun (WGS) entry which is preliminary data.</text>
</comment>
<gene>
    <name evidence="2" type="ORF">PVAG01_03936</name>
</gene>
<keyword evidence="3" id="KW-1185">Reference proteome</keyword>
<feature type="region of interest" description="Disordered" evidence="1">
    <location>
        <begin position="114"/>
        <end position="204"/>
    </location>
</feature>
<feature type="compositionally biased region" description="Polar residues" evidence="1">
    <location>
        <begin position="166"/>
        <end position="183"/>
    </location>
</feature>
<feature type="compositionally biased region" description="Basic residues" evidence="1">
    <location>
        <begin position="306"/>
        <end position="318"/>
    </location>
</feature>
<dbReference type="Proteomes" id="UP001629113">
    <property type="component" value="Unassembled WGS sequence"/>
</dbReference>
<feature type="compositionally biased region" description="Low complexity" evidence="1">
    <location>
        <begin position="323"/>
        <end position="332"/>
    </location>
</feature>
<feature type="compositionally biased region" description="Polar residues" evidence="1">
    <location>
        <begin position="116"/>
        <end position="144"/>
    </location>
</feature>
<feature type="compositionally biased region" description="Basic and acidic residues" evidence="1">
    <location>
        <begin position="154"/>
        <end position="165"/>
    </location>
</feature>
<organism evidence="2 3">
    <name type="scientific">Phlyctema vagabunda</name>
    <dbReference type="NCBI Taxonomy" id="108571"/>
    <lineage>
        <taxon>Eukaryota</taxon>
        <taxon>Fungi</taxon>
        <taxon>Dikarya</taxon>
        <taxon>Ascomycota</taxon>
        <taxon>Pezizomycotina</taxon>
        <taxon>Leotiomycetes</taxon>
        <taxon>Helotiales</taxon>
        <taxon>Dermateaceae</taxon>
        <taxon>Phlyctema</taxon>
    </lineage>
</organism>
<evidence type="ECO:0000313" key="2">
    <source>
        <dbReference type="EMBL" id="KAL3424655.1"/>
    </source>
</evidence>
<reference evidence="2 3" key="1">
    <citation type="submission" date="2024-06" db="EMBL/GenBank/DDBJ databases">
        <title>Complete genome of Phlyctema vagabunda strain 19-DSS-EL-015.</title>
        <authorList>
            <person name="Fiorenzani C."/>
        </authorList>
    </citation>
    <scope>NUCLEOTIDE SEQUENCE [LARGE SCALE GENOMIC DNA]</scope>
    <source>
        <strain evidence="2 3">19-DSS-EL-015</strain>
    </source>
</reference>
<dbReference type="EMBL" id="JBFCZG010000003">
    <property type="protein sequence ID" value="KAL3424655.1"/>
    <property type="molecule type" value="Genomic_DNA"/>
</dbReference>
<sequence length="373" mass="41506">MSDRQNPLRTLARALSDDNNNDNNDESNNSARPPVYEPVQAQNAASTLLPELPWPEHVQTSLIDDPRIRDVAGRAQEGNEVNADELLAGQFDMMCHEDLAEDKTVSANEAVPNVLESGTTGQRESTASDPSEPTQPDATSSQAKYGSDKIPNTPDRRNPISEDQTKGAQQSHTSSLPGPQATESQRKARPRHKVNLASRASNRDTVDPRLLSWRETKAPECTSVVELAPFDLVAAGRDERGRERRPPSKRIHNFFARYQGNADGDSTFIVFSLRDARHHGRPRAGAGEFWDFARLGRRIARNTARAARRHNNAPRRAGRSVEEQPQLQQQQTELVQEVVDKDTLFLTNPPPASPDDLMSLEELEEVFNTPEFS</sequence>
<feature type="region of interest" description="Disordered" evidence="1">
    <location>
        <begin position="306"/>
        <end position="332"/>
    </location>
</feature>
<feature type="region of interest" description="Disordered" evidence="1">
    <location>
        <begin position="1"/>
        <end position="44"/>
    </location>
</feature>
<name>A0ABR4PMY9_9HELO</name>
<evidence type="ECO:0000256" key="1">
    <source>
        <dbReference type="SAM" id="MobiDB-lite"/>
    </source>
</evidence>
<protein>
    <submittedName>
        <fullName evidence="2">Uncharacterized protein</fullName>
    </submittedName>
</protein>
<proteinExistence type="predicted"/>
<accession>A0ABR4PMY9</accession>
<evidence type="ECO:0000313" key="3">
    <source>
        <dbReference type="Proteomes" id="UP001629113"/>
    </source>
</evidence>